<dbReference type="Proteomes" id="UP000683360">
    <property type="component" value="Unassembled WGS sequence"/>
</dbReference>
<evidence type="ECO:0000313" key="3">
    <source>
        <dbReference type="Proteomes" id="UP000683360"/>
    </source>
</evidence>
<proteinExistence type="predicted"/>
<protein>
    <recommendedName>
        <fullName evidence="1">Novel STAND NTPase 3 domain-containing protein</fullName>
    </recommendedName>
</protein>
<dbReference type="OrthoDB" id="10273986at2759"/>
<organism evidence="2 3">
    <name type="scientific">Mytilus edulis</name>
    <name type="common">Blue mussel</name>
    <dbReference type="NCBI Taxonomy" id="6550"/>
    <lineage>
        <taxon>Eukaryota</taxon>
        <taxon>Metazoa</taxon>
        <taxon>Spiralia</taxon>
        <taxon>Lophotrochozoa</taxon>
        <taxon>Mollusca</taxon>
        <taxon>Bivalvia</taxon>
        <taxon>Autobranchia</taxon>
        <taxon>Pteriomorphia</taxon>
        <taxon>Mytilida</taxon>
        <taxon>Mytiloidea</taxon>
        <taxon>Mytilidae</taxon>
        <taxon>Mytilinae</taxon>
        <taxon>Mytilus</taxon>
    </lineage>
</organism>
<evidence type="ECO:0000313" key="2">
    <source>
        <dbReference type="EMBL" id="CAG2193382.1"/>
    </source>
</evidence>
<comment type="caution">
    <text evidence="2">The sequence shown here is derived from an EMBL/GenBank/DDBJ whole genome shotgun (WGS) entry which is preliminary data.</text>
</comment>
<dbReference type="AlphaFoldDB" id="A0A8S3QCZ4"/>
<sequence length="614" mass="70082">MFKGNRPTIQGGLHYGFCPLDHYQPFHVVSNLTVGCALQKTKCSGEGQVVYEDNDPKRDTTCRCDYTKGYGFVEPPRNNCFCIPSQEDCTCYVKTCRNMLHVLDPDSSSHNGIAAKVTLCLILIAEHTAKRIQKHISDKTFFGTTAVEKGTTLLDSSHIMVLVGNEKCGKTEACLSICSSFKAKGFAVIYMTASNCFEAENMSYYVEKDKTELFVFDINMKPTEEDARNNLLAEANLYASENNKFIFTIKTSTGKRGLESFHQRQQVTMDCFTKDDKRGILMKHMQYNNIDECINYLEANYEDSEKLKDDEKIKIPRKVIDDIVEAETTGQFPELCKLFCSTRSLLPLEDRYFKNPSKSLIHDIHQLRSKTETKVLYVTLVYVLMKDTFDESEDQDVIKKSINTICEKMTIASYNPYDIKDAAIELVNKYIYLIEESGRFMFSNEWIKKAVWISYMDIDQKYCVMHCQWEYVSDLLRPNAWPKQNTDVCIRVNTPELTRRLTSEMKNTGSAWSVGTYLRKLSGNGKELTDAFCFDCMQTSGLEHKADTLLSFFNGISDLGKDVQVFSYIYQKGDGPCVVPRDVIRFAILKFTISVLIAAIDKGLWKTVNSPSVY</sequence>
<name>A0A8S3QCZ4_MYTED</name>
<reference evidence="2" key="1">
    <citation type="submission" date="2021-03" db="EMBL/GenBank/DDBJ databases">
        <authorList>
            <person name="Bekaert M."/>
        </authorList>
    </citation>
    <scope>NUCLEOTIDE SEQUENCE</scope>
</reference>
<dbReference type="Pfam" id="PF20720">
    <property type="entry name" value="nSTAND3"/>
    <property type="match status" value="1"/>
</dbReference>
<feature type="domain" description="Novel STAND NTPase 3" evidence="1">
    <location>
        <begin position="141"/>
        <end position="286"/>
    </location>
</feature>
<keyword evidence="3" id="KW-1185">Reference proteome</keyword>
<dbReference type="InterPro" id="IPR049050">
    <property type="entry name" value="nSTAND3"/>
</dbReference>
<dbReference type="EMBL" id="CAJPWZ010000459">
    <property type="protein sequence ID" value="CAG2193382.1"/>
    <property type="molecule type" value="Genomic_DNA"/>
</dbReference>
<gene>
    <name evidence="2" type="ORF">MEDL_8309</name>
</gene>
<evidence type="ECO:0000259" key="1">
    <source>
        <dbReference type="Pfam" id="PF20720"/>
    </source>
</evidence>
<accession>A0A8S3QCZ4</accession>